<protein>
    <submittedName>
        <fullName evidence="1">Uncharacterized protein</fullName>
    </submittedName>
</protein>
<reference evidence="1" key="1">
    <citation type="submission" date="2009-10" db="EMBL/GenBank/DDBJ databases">
        <title>Diversity of trophic interactions inside an arsenic-rich microbial ecosystem.</title>
        <authorList>
            <person name="Bertin P.N."/>
            <person name="Heinrich-Salmeron A."/>
            <person name="Pelletier E."/>
            <person name="Goulhen-Chollet F."/>
            <person name="Arsene-Ploetze F."/>
            <person name="Gallien S."/>
            <person name="Calteau A."/>
            <person name="Vallenet D."/>
            <person name="Casiot C."/>
            <person name="Chane-Woon-Ming B."/>
            <person name="Giloteaux L."/>
            <person name="Barakat M."/>
            <person name="Bonnefoy V."/>
            <person name="Bruneel O."/>
            <person name="Chandler M."/>
            <person name="Cleiss J."/>
            <person name="Duran R."/>
            <person name="Elbaz-Poulichet F."/>
            <person name="Fonknechten N."/>
            <person name="Lauga B."/>
            <person name="Mornico D."/>
            <person name="Ortet P."/>
            <person name="Schaeffer C."/>
            <person name="Siguier P."/>
            <person name="Alexander Thil Smith A."/>
            <person name="Van Dorsselaer A."/>
            <person name="Weissenbach J."/>
            <person name="Medigue C."/>
            <person name="Le Paslier D."/>
        </authorList>
    </citation>
    <scope>NUCLEOTIDE SEQUENCE</scope>
</reference>
<gene>
    <name evidence="1" type="ORF">CARN1_1053</name>
</gene>
<evidence type="ECO:0000313" key="1">
    <source>
        <dbReference type="EMBL" id="CBH75886.1"/>
    </source>
</evidence>
<name>E6PHE8_9ZZZZ</name>
<accession>E6PHE8</accession>
<comment type="caution">
    <text evidence="1">The sequence shown here is derived from an EMBL/GenBank/DDBJ whole genome shotgun (WGS) entry which is preliminary data.</text>
</comment>
<sequence>MCRSLQRASIANYHALAAVLRKHGNAVLSVLLKKRKRLHHPAIEPVVGVAQHLASEVRSIFDPAEITARGKRCNLAVAFITT</sequence>
<dbReference type="EMBL" id="CABL01000017">
    <property type="protein sequence ID" value="CBH75886.1"/>
    <property type="molecule type" value="Genomic_DNA"/>
</dbReference>
<dbReference type="AlphaFoldDB" id="E6PHE8"/>
<proteinExistence type="predicted"/>
<organism evidence="1">
    <name type="scientific">mine drainage metagenome</name>
    <dbReference type="NCBI Taxonomy" id="410659"/>
    <lineage>
        <taxon>unclassified sequences</taxon>
        <taxon>metagenomes</taxon>
        <taxon>ecological metagenomes</taxon>
    </lineage>
</organism>